<comment type="caution">
    <text evidence="1">The sequence shown here is derived from an EMBL/GenBank/DDBJ whole genome shotgun (WGS) entry which is preliminary data.</text>
</comment>
<evidence type="ECO:0000313" key="2">
    <source>
        <dbReference type="Proteomes" id="UP000727056"/>
    </source>
</evidence>
<accession>A0ABX1C2R6</accession>
<dbReference type="Proteomes" id="UP000727056">
    <property type="component" value="Unassembled WGS sequence"/>
</dbReference>
<evidence type="ECO:0000313" key="1">
    <source>
        <dbReference type="EMBL" id="NJQ13529.1"/>
    </source>
</evidence>
<organism evidence="1 2">
    <name type="scientific">Streptomyces bohaiensis</name>
    <dbReference type="NCBI Taxonomy" id="1431344"/>
    <lineage>
        <taxon>Bacteria</taxon>
        <taxon>Bacillati</taxon>
        <taxon>Actinomycetota</taxon>
        <taxon>Actinomycetes</taxon>
        <taxon>Kitasatosporales</taxon>
        <taxon>Streptomycetaceae</taxon>
        <taxon>Streptomyces</taxon>
    </lineage>
</organism>
<dbReference type="EMBL" id="JAAVJC010000002">
    <property type="protein sequence ID" value="NJQ13529.1"/>
    <property type="molecule type" value="Genomic_DNA"/>
</dbReference>
<proteinExistence type="predicted"/>
<keyword evidence="2" id="KW-1185">Reference proteome</keyword>
<reference evidence="1 2" key="1">
    <citation type="submission" date="2020-03" db="EMBL/GenBank/DDBJ databases">
        <title>Draft genome of Streptomyces sp. ventii, isolated from the Axial Seamount in the Pacific Ocean, and resequencing of the two type strains Streptomyces lonarensis strain NCL 716 and Streptomyces bohaiensis strain 11A07.</title>
        <authorList>
            <person name="Loughran R.M."/>
            <person name="Pfannmuller K.M."/>
            <person name="Wasson B.J."/>
            <person name="Deadmond M.C."/>
            <person name="Paddock B.E."/>
            <person name="Koyack M.J."/>
            <person name="Gallegos D.A."/>
            <person name="Mitchell E.A."/>
            <person name="Ushijima B."/>
            <person name="Saw J.H."/>
            <person name="Mcphail K.L."/>
            <person name="Videau P."/>
        </authorList>
    </citation>
    <scope>NUCLEOTIDE SEQUENCE [LARGE SCALE GENOMIC DNA]</scope>
    <source>
        <strain evidence="1 2">11A07</strain>
    </source>
</reference>
<dbReference type="RefSeq" id="WP_168086364.1">
    <property type="nucleotide sequence ID" value="NZ_BHZH01000178.1"/>
</dbReference>
<name>A0ABX1C2R6_9ACTN</name>
<gene>
    <name evidence="1" type="ORF">HCN52_00830</name>
</gene>
<sequence length="455" mass="51398">MQVPQDLEDRVARVHDPEIRPLVQEAFRSYTVGSYRGCIVLVWTAVVTDLLHKIAVLHEEGEPDPGGILAKLAPVRGKRSQEAFTVMQTVERTVLDAARKVELIDDADCGLLQRLKEDRNACAHPSLRPAGELFAPSAEYARAHLVTALDAVLEQPASQGTKVVERFREFVSAPVFGAEASYLRYTYFDRVRPKVRKKIIEFTAKHAVLELDTGPGLNRETVADRYAECLLVFHTRDHAAVKAATTKYMERLAAKDHAVQLRAAARLWQLDAFWDTLHEAMRSQYNQSIKTLGEDAPKRDRGLPKEWVTLMRLVTGSEHRRRLPELEAVFPTLPINERHDIIAGKPDPYFAPYLAALMRDVRFFDQGEAVVSTVLIPNAQHITLRQAQDIFSAWAENNQCWGRAMPFLAGKFYRALIPHIGDDELDHTWKEFLDSIHDDGARAIARDEGETVIVV</sequence>
<protein>
    <submittedName>
        <fullName evidence="1">Uncharacterized protein</fullName>
    </submittedName>
</protein>